<dbReference type="EMBL" id="UPTC01005390">
    <property type="protein sequence ID" value="VBB35287.1"/>
    <property type="molecule type" value="Genomic_DNA"/>
</dbReference>
<name>A0A498STV6_ACAVI</name>
<keyword evidence="2" id="KW-0472">Membrane</keyword>
<dbReference type="GO" id="GO:0032934">
    <property type="term" value="F:sterol binding"/>
    <property type="evidence" value="ECO:0007669"/>
    <property type="project" value="TreeGrafter"/>
</dbReference>
<evidence type="ECO:0000313" key="5">
    <source>
        <dbReference type="Proteomes" id="UP000276991"/>
    </source>
</evidence>
<dbReference type="GO" id="GO:0032366">
    <property type="term" value="P:intracellular sterol transport"/>
    <property type="evidence" value="ECO:0007669"/>
    <property type="project" value="TreeGrafter"/>
</dbReference>
<feature type="non-terminal residue" evidence="4">
    <location>
        <position position="1"/>
    </location>
</feature>
<dbReference type="Proteomes" id="UP000276991">
    <property type="component" value="Unassembled WGS sequence"/>
</dbReference>
<protein>
    <recommendedName>
        <fullName evidence="3">VASt domain-containing protein</fullName>
    </recommendedName>
</protein>
<dbReference type="STRING" id="6277.A0A498STV6"/>
<proteinExistence type="predicted"/>
<evidence type="ECO:0000256" key="2">
    <source>
        <dbReference type="ARBA" id="ARBA00023136"/>
    </source>
</evidence>
<sequence length="155" mass="17475">VKVACQCQTHLGRLFVDKVYPLTIQQLFAILFSPTPWYQHLEEIVSKTSYVATSWITENPTVTTRTVTYNMALNNTLGPKSTSVTEKQTCYAFRCADDGFSVMKEIHNAGVPCADNFIIQCTYCVIRTDHTHSRLLVHGAMVQKKSIWGIVKGKE</sequence>
<dbReference type="OrthoDB" id="2162691at2759"/>
<keyword evidence="5" id="KW-1185">Reference proteome</keyword>
<organism evidence="4 5">
    <name type="scientific">Acanthocheilonema viteae</name>
    <name type="common">Filarial nematode worm</name>
    <name type="synonym">Dipetalonema viteae</name>
    <dbReference type="NCBI Taxonomy" id="6277"/>
    <lineage>
        <taxon>Eukaryota</taxon>
        <taxon>Metazoa</taxon>
        <taxon>Ecdysozoa</taxon>
        <taxon>Nematoda</taxon>
        <taxon>Chromadorea</taxon>
        <taxon>Rhabditida</taxon>
        <taxon>Spirurina</taxon>
        <taxon>Spiruromorpha</taxon>
        <taxon>Filarioidea</taxon>
        <taxon>Onchocercidae</taxon>
        <taxon>Acanthocheilonema</taxon>
    </lineage>
</organism>
<dbReference type="Pfam" id="PF16016">
    <property type="entry name" value="VASt"/>
    <property type="match status" value="1"/>
</dbReference>
<evidence type="ECO:0000256" key="1">
    <source>
        <dbReference type="ARBA" id="ARBA00004370"/>
    </source>
</evidence>
<dbReference type="GO" id="GO:0120015">
    <property type="term" value="F:sterol transfer activity"/>
    <property type="evidence" value="ECO:0007669"/>
    <property type="project" value="TreeGrafter"/>
</dbReference>
<dbReference type="PANTHER" id="PTHR23319:SF4">
    <property type="entry name" value="GRAM DOMAIN CONTAINING 1B, ISOFORM E"/>
    <property type="match status" value="1"/>
</dbReference>
<dbReference type="InterPro" id="IPR031968">
    <property type="entry name" value="VASt"/>
</dbReference>
<evidence type="ECO:0000313" key="4">
    <source>
        <dbReference type="EMBL" id="VBB35287.1"/>
    </source>
</evidence>
<dbReference type="GO" id="GO:0005886">
    <property type="term" value="C:plasma membrane"/>
    <property type="evidence" value="ECO:0007669"/>
    <property type="project" value="TreeGrafter"/>
</dbReference>
<dbReference type="GO" id="GO:0140268">
    <property type="term" value="C:endoplasmic reticulum-plasma membrane contact site"/>
    <property type="evidence" value="ECO:0007669"/>
    <property type="project" value="TreeGrafter"/>
</dbReference>
<dbReference type="PROSITE" id="PS51778">
    <property type="entry name" value="VAST"/>
    <property type="match status" value="1"/>
</dbReference>
<dbReference type="AlphaFoldDB" id="A0A498STV6"/>
<accession>A0A498STV6</accession>
<reference evidence="4 5" key="1">
    <citation type="submission" date="2018-08" db="EMBL/GenBank/DDBJ databases">
        <authorList>
            <person name="Laetsch R D."/>
            <person name="Stevens L."/>
            <person name="Kumar S."/>
            <person name="Blaxter L. M."/>
        </authorList>
    </citation>
    <scope>NUCLEOTIDE SEQUENCE [LARGE SCALE GENOMIC DNA]</scope>
</reference>
<dbReference type="InterPro" id="IPR051482">
    <property type="entry name" value="Cholesterol_transport"/>
</dbReference>
<gene>
    <name evidence="4" type="ORF">NAV_LOCUS10078</name>
</gene>
<feature type="domain" description="VASt" evidence="3">
    <location>
        <begin position="11"/>
        <end position="155"/>
    </location>
</feature>
<dbReference type="PANTHER" id="PTHR23319">
    <property type="entry name" value="GRAM DOMAIN CONTAINING 1B, ISOFORM E"/>
    <property type="match status" value="1"/>
</dbReference>
<dbReference type="GO" id="GO:0005789">
    <property type="term" value="C:endoplasmic reticulum membrane"/>
    <property type="evidence" value="ECO:0007669"/>
    <property type="project" value="TreeGrafter"/>
</dbReference>
<comment type="subcellular location">
    <subcellularLocation>
        <location evidence="1">Membrane</location>
    </subcellularLocation>
</comment>
<evidence type="ECO:0000259" key="3">
    <source>
        <dbReference type="PROSITE" id="PS51778"/>
    </source>
</evidence>